<reference evidence="2 3" key="1">
    <citation type="submission" date="2021-01" db="EMBL/GenBank/DDBJ databases">
        <title>Whole genome shotgun sequence of Actinoplanes humidus NBRC 14915.</title>
        <authorList>
            <person name="Komaki H."/>
            <person name="Tamura T."/>
        </authorList>
    </citation>
    <scope>NUCLEOTIDE SEQUENCE [LARGE SCALE GENOMIC DNA]</scope>
    <source>
        <strain evidence="2 3">NBRC 14915</strain>
    </source>
</reference>
<dbReference type="InterPro" id="IPR011047">
    <property type="entry name" value="Quinoprotein_ADH-like_sf"/>
</dbReference>
<dbReference type="RefSeq" id="WP_203838800.1">
    <property type="nucleotide sequence ID" value="NZ_BAAATV010000002.1"/>
</dbReference>
<proteinExistence type="predicted"/>
<name>A0ABQ3ZT11_9ACTN</name>
<evidence type="ECO:0000259" key="1">
    <source>
        <dbReference type="Pfam" id="PF13360"/>
    </source>
</evidence>
<comment type="caution">
    <text evidence="2">The sequence shown here is derived from an EMBL/GenBank/DDBJ whole genome shotgun (WGS) entry which is preliminary data.</text>
</comment>
<sequence length="432" mass="44825">MAAETFGGVTVVIDLGTARGEPAEYVSPTRSTMPGWLWPVAAAVLVLLAATASAGPPPPALTPLLTIQVGPADPYAMTDDGTLLAQTQGTLASFDLADGAKLWQAGTETPTYRLTIGGGLLLLRSLTSATRAVSLQDGSVRWRRADSVTTVAGSPTLLAVTPVKSFTSVGRRVQRAIDAVDPATGQTRWEVPVPSTAVLLGVPGPADDGARMLLVHDDRTATLHDLVTGEKLAAGPLPPADYGPDNPVVSGGLILLRHPTPTGRMVSAFDPLTLRLRWTRPAGFAFGITTCGRYACLTGPDGVRAIDPRDGTEQWFQPEWRGVDQRGSLLVAFGTPAGENDPIGLVDPATGKVLTGLHGWRLVGGDGGDHLLVTRPAEAGRTMVAVAAPGDALPRILAALPAGTADCQSAPGRLACRSTSGDLAVWAYQRKG</sequence>
<dbReference type="Proteomes" id="UP000603200">
    <property type="component" value="Unassembled WGS sequence"/>
</dbReference>
<organism evidence="2 3">
    <name type="scientific">Winogradskya humida</name>
    <dbReference type="NCBI Taxonomy" id="113566"/>
    <lineage>
        <taxon>Bacteria</taxon>
        <taxon>Bacillati</taxon>
        <taxon>Actinomycetota</taxon>
        <taxon>Actinomycetes</taxon>
        <taxon>Micromonosporales</taxon>
        <taxon>Micromonosporaceae</taxon>
        <taxon>Winogradskya</taxon>
    </lineage>
</organism>
<evidence type="ECO:0000313" key="2">
    <source>
        <dbReference type="EMBL" id="GIE21699.1"/>
    </source>
</evidence>
<dbReference type="InterPro" id="IPR015943">
    <property type="entry name" value="WD40/YVTN_repeat-like_dom_sf"/>
</dbReference>
<dbReference type="InterPro" id="IPR002372">
    <property type="entry name" value="PQQ_rpt_dom"/>
</dbReference>
<dbReference type="Pfam" id="PF13360">
    <property type="entry name" value="PQQ_2"/>
    <property type="match status" value="1"/>
</dbReference>
<evidence type="ECO:0000313" key="3">
    <source>
        <dbReference type="Proteomes" id="UP000603200"/>
    </source>
</evidence>
<protein>
    <recommendedName>
        <fullName evidence="1">Pyrrolo-quinoline quinone repeat domain-containing protein</fullName>
    </recommendedName>
</protein>
<dbReference type="Gene3D" id="2.130.10.10">
    <property type="entry name" value="YVTN repeat-like/Quinoprotein amine dehydrogenase"/>
    <property type="match status" value="1"/>
</dbReference>
<feature type="domain" description="Pyrrolo-quinoline quinone repeat" evidence="1">
    <location>
        <begin position="76"/>
        <end position="195"/>
    </location>
</feature>
<keyword evidence="3" id="KW-1185">Reference proteome</keyword>
<dbReference type="EMBL" id="BOMN01000059">
    <property type="protein sequence ID" value="GIE21699.1"/>
    <property type="molecule type" value="Genomic_DNA"/>
</dbReference>
<gene>
    <name evidence="2" type="ORF">Ahu01nite_048010</name>
</gene>
<dbReference type="SUPFAM" id="SSF50998">
    <property type="entry name" value="Quinoprotein alcohol dehydrogenase-like"/>
    <property type="match status" value="1"/>
</dbReference>
<accession>A0ABQ3ZT11</accession>